<protein>
    <recommendedName>
        <fullName evidence="7">Carboxylic ester hydrolase</fullName>
    </recommendedName>
</protein>
<evidence type="ECO:0000256" key="1">
    <source>
        <dbReference type="ARBA" id="ARBA00022487"/>
    </source>
</evidence>
<keyword evidence="1" id="KW-0719">Serine esterase</keyword>
<proteinExistence type="predicted"/>
<feature type="signal peptide" evidence="4">
    <location>
        <begin position="1"/>
        <end position="18"/>
    </location>
</feature>
<accession>A0A9W8PMM3</accession>
<name>A0A9W8PMM3_9HYPO</name>
<organism evidence="5 6">
    <name type="scientific">Fusarium irregulare</name>
    <dbReference type="NCBI Taxonomy" id="2494466"/>
    <lineage>
        <taxon>Eukaryota</taxon>
        <taxon>Fungi</taxon>
        <taxon>Dikarya</taxon>
        <taxon>Ascomycota</taxon>
        <taxon>Pezizomycotina</taxon>
        <taxon>Sordariomycetes</taxon>
        <taxon>Hypocreomycetidae</taxon>
        <taxon>Hypocreales</taxon>
        <taxon>Nectriaceae</taxon>
        <taxon>Fusarium</taxon>
        <taxon>Fusarium incarnatum-equiseti species complex</taxon>
    </lineage>
</organism>
<evidence type="ECO:0000256" key="4">
    <source>
        <dbReference type="SAM" id="SignalP"/>
    </source>
</evidence>
<dbReference type="SUPFAM" id="SSF53474">
    <property type="entry name" value="alpha/beta-Hydrolases"/>
    <property type="match status" value="1"/>
</dbReference>
<dbReference type="AlphaFoldDB" id="A0A9W8PMM3"/>
<dbReference type="PANTHER" id="PTHR43037:SF5">
    <property type="entry name" value="FERULOYL ESTERASE"/>
    <property type="match status" value="1"/>
</dbReference>
<dbReference type="InterPro" id="IPR029058">
    <property type="entry name" value="AB_hydrolase_fold"/>
</dbReference>
<evidence type="ECO:0000313" key="5">
    <source>
        <dbReference type="EMBL" id="KAJ4011058.1"/>
    </source>
</evidence>
<gene>
    <name evidence="5" type="ORF">NW766_007690</name>
</gene>
<keyword evidence="2 4" id="KW-0732">Signal</keyword>
<dbReference type="Proteomes" id="UP001152130">
    <property type="component" value="Unassembled WGS sequence"/>
</dbReference>
<dbReference type="Pfam" id="PF10503">
    <property type="entry name" value="Esterase_PHB"/>
    <property type="match status" value="1"/>
</dbReference>
<evidence type="ECO:0008006" key="7">
    <source>
        <dbReference type="Google" id="ProtNLM"/>
    </source>
</evidence>
<dbReference type="GO" id="GO:0052689">
    <property type="term" value="F:carboxylic ester hydrolase activity"/>
    <property type="evidence" value="ECO:0007669"/>
    <property type="project" value="UniProtKB-KW"/>
</dbReference>
<dbReference type="EMBL" id="JAPDHF010000011">
    <property type="protein sequence ID" value="KAJ4011058.1"/>
    <property type="molecule type" value="Genomic_DNA"/>
</dbReference>
<dbReference type="InterPro" id="IPR050955">
    <property type="entry name" value="Plant_Biomass_Hydrol_Est"/>
</dbReference>
<dbReference type="PANTHER" id="PTHR43037">
    <property type="entry name" value="UNNAMED PRODUCT-RELATED"/>
    <property type="match status" value="1"/>
</dbReference>
<evidence type="ECO:0000256" key="2">
    <source>
        <dbReference type="ARBA" id="ARBA00022729"/>
    </source>
</evidence>
<evidence type="ECO:0000313" key="6">
    <source>
        <dbReference type="Proteomes" id="UP001152130"/>
    </source>
</evidence>
<sequence>MQILNFLTLSLLGGLSLARTLTQRAALTQVANFGSNPGSLNMYIYVPANVAASPGAVFTLHGASGNAQQQFTSTPYATLAERYGFIAVYPESTQGAWDATSSKSLLHNGGGASQSIANMAAYVISTYRANSSKVFVSGVSSGGTMAFTLAGAYPDVFKSVIVYSAASTANIKNQYPGYTGSYPSIQLYLGSADTIIGASSFNASLANWASLLGYDTTPDQTLTNSPVNGWTTYVLGNKLEGIWAQGVGHPVSTQGNEDMKWWGFAK</sequence>
<comment type="caution">
    <text evidence="5">The sequence shown here is derived from an EMBL/GenBank/DDBJ whole genome shotgun (WGS) entry which is preliminary data.</text>
</comment>
<keyword evidence="3" id="KW-0378">Hydrolase</keyword>
<keyword evidence="6" id="KW-1185">Reference proteome</keyword>
<dbReference type="GO" id="GO:0005576">
    <property type="term" value="C:extracellular region"/>
    <property type="evidence" value="ECO:0007669"/>
    <property type="project" value="InterPro"/>
</dbReference>
<dbReference type="Gene3D" id="3.40.50.1820">
    <property type="entry name" value="alpha/beta hydrolase"/>
    <property type="match status" value="1"/>
</dbReference>
<feature type="chain" id="PRO_5040860644" description="Carboxylic ester hydrolase" evidence="4">
    <location>
        <begin position="19"/>
        <end position="266"/>
    </location>
</feature>
<dbReference type="OrthoDB" id="2425929at2759"/>
<dbReference type="InterPro" id="IPR010126">
    <property type="entry name" value="Esterase_phb"/>
</dbReference>
<reference evidence="5" key="1">
    <citation type="submission" date="2022-10" db="EMBL/GenBank/DDBJ databases">
        <title>Fusarium specimens isolated from Avocado Roots.</title>
        <authorList>
            <person name="Stajich J."/>
            <person name="Roper C."/>
            <person name="Heimlech-Rivalta G."/>
        </authorList>
    </citation>
    <scope>NUCLEOTIDE SEQUENCE</scope>
    <source>
        <strain evidence="5">CF00143</strain>
    </source>
</reference>
<evidence type="ECO:0000256" key="3">
    <source>
        <dbReference type="ARBA" id="ARBA00022801"/>
    </source>
</evidence>